<dbReference type="InterPro" id="IPR003388">
    <property type="entry name" value="Reticulon"/>
</dbReference>
<evidence type="ECO:0000313" key="10">
    <source>
        <dbReference type="Proteomes" id="UP000267821"/>
    </source>
</evidence>
<feature type="region of interest" description="Disordered" evidence="7">
    <location>
        <begin position="271"/>
        <end position="300"/>
    </location>
</feature>
<dbReference type="Pfam" id="PF02453">
    <property type="entry name" value="Reticulon"/>
    <property type="match status" value="1"/>
</dbReference>
<evidence type="ECO:0000256" key="1">
    <source>
        <dbReference type="ARBA" id="ARBA00004477"/>
    </source>
</evidence>
<evidence type="ECO:0000256" key="5">
    <source>
        <dbReference type="ARBA" id="ARBA00023136"/>
    </source>
</evidence>
<dbReference type="OrthoDB" id="567788at2759"/>
<dbReference type="STRING" id="1051890.A0A3N4LGL8"/>
<evidence type="ECO:0000256" key="3">
    <source>
        <dbReference type="ARBA" id="ARBA00022824"/>
    </source>
</evidence>
<evidence type="ECO:0000256" key="2">
    <source>
        <dbReference type="ARBA" id="ARBA00022692"/>
    </source>
</evidence>
<keyword evidence="5 6" id="KW-0472">Membrane</keyword>
<feature type="domain" description="Reticulon" evidence="8">
    <location>
        <begin position="53"/>
        <end position="256"/>
    </location>
</feature>
<proteinExistence type="predicted"/>
<sequence length="300" mass="34658">MDYNTPQQDVKSDLNTSAKNVVNGTEQDFRGLHESNNQEIRPETPLTHFHSFFYDLVTWKYPRASGLIFISLLSTILAFRFVNVMRYVFKAAYLLLGSVAALEYAGKHLGYKGVVSQMRPRRYYTIPRENIESIFEEIHDFLNFVVVEFQRVVFVENLFTTVARHSQLKAFVASFFGYFLIKYLPFWSLAFLGTILGFTGPYVYINNQEQIDAQINHYSDIANMKLNEARGVTEQYAGEYATRARQTASQLSEKVQSYTNRRISGEQLRHKLNPHDFPNAPTQEPVSPPQYQEHRAPILA</sequence>
<organism evidence="9 10">
    <name type="scientific">Terfezia boudieri ATCC MYA-4762</name>
    <dbReference type="NCBI Taxonomy" id="1051890"/>
    <lineage>
        <taxon>Eukaryota</taxon>
        <taxon>Fungi</taxon>
        <taxon>Dikarya</taxon>
        <taxon>Ascomycota</taxon>
        <taxon>Pezizomycotina</taxon>
        <taxon>Pezizomycetes</taxon>
        <taxon>Pezizales</taxon>
        <taxon>Pezizaceae</taxon>
        <taxon>Terfezia</taxon>
    </lineage>
</organism>
<gene>
    <name evidence="9" type="ORF">L211DRAFT_852195</name>
</gene>
<keyword evidence="3 6" id="KW-0256">Endoplasmic reticulum</keyword>
<comment type="subcellular location">
    <subcellularLocation>
        <location evidence="1 6">Endoplasmic reticulum membrane</location>
        <topology evidence="1 6">Multi-pass membrane protein</topology>
    </subcellularLocation>
</comment>
<accession>A0A3N4LGL8</accession>
<keyword evidence="10" id="KW-1185">Reference proteome</keyword>
<evidence type="ECO:0000256" key="4">
    <source>
        <dbReference type="ARBA" id="ARBA00022989"/>
    </source>
</evidence>
<dbReference type="PROSITE" id="PS50845">
    <property type="entry name" value="RETICULON"/>
    <property type="match status" value="1"/>
</dbReference>
<dbReference type="InParanoid" id="A0A3N4LGL8"/>
<feature type="transmembrane region" description="Helical" evidence="6">
    <location>
        <begin position="184"/>
        <end position="205"/>
    </location>
</feature>
<dbReference type="FunCoup" id="A0A3N4LGL8">
    <property type="interactions" value="217"/>
</dbReference>
<evidence type="ECO:0000256" key="6">
    <source>
        <dbReference type="RuleBase" id="RU363132"/>
    </source>
</evidence>
<dbReference type="GO" id="GO:0005789">
    <property type="term" value="C:endoplasmic reticulum membrane"/>
    <property type="evidence" value="ECO:0007669"/>
    <property type="project" value="UniProtKB-SubCell"/>
</dbReference>
<keyword evidence="4 6" id="KW-1133">Transmembrane helix</keyword>
<evidence type="ECO:0000256" key="7">
    <source>
        <dbReference type="SAM" id="MobiDB-lite"/>
    </source>
</evidence>
<name>A0A3N4LGL8_9PEZI</name>
<feature type="transmembrane region" description="Helical" evidence="6">
    <location>
        <begin position="64"/>
        <end position="82"/>
    </location>
</feature>
<keyword evidence="2 6" id="KW-0812">Transmembrane</keyword>
<dbReference type="EMBL" id="ML121569">
    <property type="protein sequence ID" value="RPB20629.1"/>
    <property type="molecule type" value="Genomic_DNA"/>
</dbReference>
<evidence type="ECO:0000313" key="9">
    <source>
        <dbReference type="EMBL" id="RPB20629.1"/>
    </source>
</evidence>
<reference evidence="9 10" key="1">
    <citation type="journal article" date="2018" name="Nat. Ecol. Evol.">
        <title>Pezizomycetes genomes reveal the molecular basis of ectomycorrhizal truffle lifestyle.</title>
        <authorList>
            <person name="Murat C."/>
            <person name="Payen T."/>
            <person name="Noel B."/>
            <person name="Kuo A."/>
            <person name="Morin E."/>
            <person name="Chen J."/>
            <person name="Kohler A."/>
            <person name="Krizsan K."/>
            <person name="Balestrini R."/>
            <person name="Da Silva C."/>
            <person name="Montanini B."/>
            <person name="Hainaut M."/>
            <person name="Levati E."/>
            <person name="Barry K.W."/>
            <person name="Belfiori B."/>
            <person name="Cichocki N."/>
            <person name="Clum A."/>
            <person name="Dockter R.B."/>
            <person name="Fauchery L."/>
            <person name="Guy J."/>
            <person name="Iotti M."/>
            <person name="Le Tacon F."/>
            <person name="Lindquist E.A."/>
            <person name="Lipzen A."/>
            <person name="Malagnac F."/>
            <person name="Mello A."/>
            <person name="Molinier V."/>
            <person name="Miyauchi S."/>
            <person name="Poulain J."/>
            <person name="Riccioni C."/>
            <person name="Rubini A."/>
            <person name="Sitrit Y."/>
            <person name="Splivallo R."/>
            <person name="Traeger S."/>
            <person name="Wang M."/>
            <person name="Zifcakova L."/>
            <person name="Wipf D."/>
            <person name="Zambonelli A."/>
            <person name="Paolocci F."/>
            <person name="Nowrousian M."/>
            <person name="Ottonello S."/>
            <person name="Baldrian P."/>
            <person name="Spatafora J.W."/>
            <person name="Henrissat B."/>
            <person name="Nagy L.G."/>
            <person name="Aury J.M."/>
            <person name="Wincker P."/>
            <person name="Grigoriev I.V."/>
            <person name="Bonfante P."/>
            <person name="Martin F.M."/>
        </authorList>
    </citation>
    <scope>NUCLEOTIDE SEQUENCE [LARGE SCALE GENOMIC DNA]</scope>
    <source>
        <strain evidence="9 10">ATCC MYA-4762</strain>
    </source>
</reference>
<protein>
    <recommendedName>
        <fullName evidence="6">Reticulon-like protein</fullName>
    </recommendedName>
</protein>
<dbReference type="Proteomes" id="UP000267821">
    <property type="component" value="Unassembled WGS sequence"/>
</dbReference>
<evidence type="ECO:0000259" key="8">
    <source>
        <dbReference type="PROSITE" id="PS50845"/>
    </source>
</evidence>
<dbReference type="AlphaFoldDB" id="A0A3N4LGL8"/>